<evidence type="ECO:0000256" key="7">
    <source>
        <dbReference type="SAM" id="MobiDB-lite"/>
    </source>
</evidence>
<feature type="domain" description="HTH psq-type" evidence="8">
    <location>
        <begin position="204"/>
        <end position="256"/>
    </location>
</feature>
<keyword evidence="3 6" id="KW-0238">DNA-binding</keyword>
<dbReference type="InterPro" id="IPR009057">
    <property type="entry name" value="Homeodomain-like_sf"/>
</dbReference>
<organism evidence="9 10">
    <name type="scientific">Folsomia candida</name>
    <name type="common">Springtail</name>
    <dbReference type="NCBI Taxonomy" id="158441"/>
    <lineage>
        <taxon>Eukaryota</taxon>
        <taxon>Metazoa</taxon>
        <taxon>Ecdysozoa</taxon>
        <taxon>Arthropoda</taxon>
        <taxon>Hexapoda</taxon>
        <taxon>Collembola</taxon>
        <taxon>Entomobryomorpha</taxon>
        <taxon>Isotomoidea</taxon>
        <taxon>Isotomidae</taxon>
        <taxon>Proisotominae</taxon>
        <taxon>Folsomia</taxon>
    </lineage>
</organism>
<feature type="domain" description="HTH psq-type" evidence="8">
    <location>
        <begin position="350"/>
        <end position="402"/>
    </location>
</feature>
<name>A0A226E540_FOLCA</name>
<feature type="DNA-binding region" description="H-T-H motif" evidence="6">
    <location>
        <begin position="378"/>
        <end position="398"/>
    </location>
</feature>
<dbReference type="EMBL" id="LNIX01000006">
    <property type="protein sequence ID" value="OXA52713.1"/>
    <property type="molecule type" value="Genomic_DNA"/>
</dbReference>
<accession>A0A226E540</accession>
<dbReference type="SUPFAM" id="SSF46689">
    <property type="entry name" value="Homeodomain-like"/>
    <property type="match status" value="2"/>
</dbReference>
<feature type="region of interest" description="Disordered" evidence="7">
    <location>
        <begin position="1"/>
        <end position="74"/>
    </location>
</feature>
<evidence type="ECO:0000256" key="6">
    <source>
        <dbReference type="PROSITE-ProRule" id="PRU00320"/>
    </source>
</evidence>
<evidence type="ECO:0000259" key="8">
    <source>
        <dbReference type="PROSITE" id="PS50960"/>
    </source>
</evidence>
<dbReference type="PANTHER" id="PTHR21545:SF13">
    <property type="entry name" value="ECDYSONE-INDUCED PROTEIN 93F, ISOFORM C"/>
    <property type="match status" value="1"/>
</dbReference>
<keyword evidence="2" id="KW-0805">Transcription regulation</keyword>
<feature type="compositionally biased region" description="Acidic residues" evidence="7">
    <location>
        <begin position="49"/>
        <end position="59"/>
    </location>
</feature>
<evidence type="ECO:0000256" key="5">
    <source>
        <dbReference type="ARBA" id="ARBA00023242"/>
    </source>
</evidence>
<dbReference type="GO" id="GO:0003677">
    <property type="term" value="F:DNA binding"/>
    <property type="evidence" value="ECO:0007669"/>
    <property type="project" value="UniProtKB-UniRule"/>
</dbReference>
<feature type="region of interest" description="Disordered" evidence="7">
    <location>
        <begin position="170"/>
        <end position="211"/>
    </location>
</feature>
<dbReference type="OrthoDB" id="10028342at2759"/>
<feature type="compositionally biased region" description="Basic residues" evidence="7">
    <location>
        <begin position="347"/>
        <end position="356"/>
    </location>
</feature>
<dbReference type="Proteomes" id="UP000198287">
    <property type="component" value="Unassembled WGS sequence"/>
</dbReference>
<feature type="DNA-binding region" description="H-T-H motif" evidence="6">
    <location>
        <begin position="232"/>
        <end position="252"/>
    </location>
</feature>
<dbReference type="Gene3D" id="1.10.10.60">
    <property type="entry name" value="Homeodomain-like"/>
    <property type="match status" value="2"/>
</dbReference>
<reference evidence="9 10" key="1">
    <citation type="submission" date="2015-12" db="EMBL/GenBank/DDBJ databases">
        <title>The genome of Folsomia candida.</title>
        <authorList>
            <person name="Faddeeva A."/>
            <person name="Derks M.F."/>
            <person name="Anvar Y."/>
            <person name="Smit S."/>
            <person name="Van Straalen N."/>
            <person name="Roelofs D."/>
        </authorList>
    </citation>
    <scope>NUCLEOTIDE SEQUENCE [LARGE SCALE GENOMIC DNA]</scope>
    <source>
        <strain evidence="9 10">VU population</strain>
        <tissue evidence="9">Whole body</tissue>
    </source>
</reference>
<comment type="caution">
    <text evidence="9">The sequence shown here is derived from an EMBL/GenBank/DDBJ whole genome shotgun (WGS) entry which is preliminary data.</text>
</comment>
<protein>
    <submittedName>
        <fullName evidence="9">Mushroom body large-type Kenyon cell-specific protein 1</fullName>
    </submittedName>
</protein>
<dbReference type="PANTHER" id="PTHR21545">
    <property type="entry name" value="TRANSCRIPTION FACTOR MLR1/2"/>
    <property type="match status" value="1"/>
</dbReference>
<proteinExistence type="predicted"/>
<keyword evidence="4" id="KW-0804">Transcription</keyword>
<dbReference type="FunFam" id="1.10.10.60:FF:000019">
    <property type="entry name" value="Ligand-dependent corepressor isoform 1"/>
    <property type="match status" value="1"/>
</dbReference>
<keyword evidence="5 6" id="KW-0539">Nucleus</keyword>
<comment type="subcellular location">
    <subcellularLocation>
        <location evidence="1 6">Nucleus</location>
    </subcellularLocation>
</comment>
<dbReference type="Pfam" id="PF05225">
    <property type="entry name" value="HTH_psq"/>
    <property type="match status" value="2"/>
</dbReference>
<feature type="region of interest" description="Disordered" evidence="7">
    <location>
        <begin position="489"/>
        <end position="526"/>
    </location>
</feature>
<feature type="compositionally biased region" description="Basic and acidic residues" evidence="7">
    <location>
        <begin position="288"/>
        <end position="297"/>
    </location>
</feature>
<evidence type="ECO:0000256" key="3">
    <source>
        <dbReference type="ARBA" id="ARBA00023125"/>
    </source>
</evidence>
<dbReference type="GO" id="GO:0005634">
    <property type="term" value="C:nucleus"/>
    <property type="evidence" value="ECO:0007669"/>
    <property type="project" value="UniProtKB-SubCell"/>
</dbReference>
<evidence type="ECO:0000313" key="9">
    <source>
        <dbReference type="EMBL" id="OXA52713.1"/>
    </source>
</evidence>
<dbReference type="InterPro" id="IPR007889">
    <property type="entry name" value="HTH_Psq"/>
</dbReference>
<evidence type="ECO:0000256" key="2">
    <source>
        <dbReference type="ARBA" id="ARBA00023015"/>
    </source>
</evidence>
<gene>
    <name evidence="9" type="ORF">Fcan01_12618</name>
</gene>
<dbReference type="PROSITE" id="PS50960">
    <property type="entry name" value="HTH_PSQ"/>
    <property type="match status" value="2"/>
</dbReference>
<sequence>MNQVSHKVHVAPVGSDNLGDDEASVDGSYTHQNDIGNHSDQDRCHSEETDSNNDNEIDMTEGNYMKDGDSTEEAATSNESIADFFKLLPYLYLIQKNYGVNTSLVPGFELTNSQLSNSGEFSDSPNFRTLLESDHFKHLQQLLPYGNCYNGNNNNNGEINFNGNNVGSDDELHCNDSSEHDEPLDLTQKTKDFPRALRDEKSNRPTQRAERSYTIQDLELALQDIQSGKLGTRRAAVIYGIPRSTLRNKVYKLGKASQLKSTVYNGVHDRESRGGSDTLAVNQQGRINDGHNNDGGERNQLLFMGGGRSHNQRGRHGSRPSLSLPNYPRAQSSGAAYENFSDSSLGKKSRPKRGKYRNYDREALAKAVQAVQNGEMSVHRAGSYFGVPHSTLEYKVKERHLLRQAKFKGKSTAAANKPVVIFNGGEQQSASLSLAPLSPSAMVDSNDSSNFPKTLPDMGKGSLSHFVRHGLLNGETRWRSPLLGLGLTNAGEDSSKKEINAPLPKIYDPNESLENNPSDLLDLTSK</sequence>
<feature type="compositionally biased region" description="Polar residues" evidence="7">
    <location>
        <begin position="512"/>
        <end position="526"/>
    </location>
</feature>
<dbReference type="GO" id="GO:0006357">
    <property type="term" value="P:regulation of transcription by RNA polymerase II"/>
    <property type="evidence" value="ECO:0007669"/>
    <property type="project" value="TreeGrafter"/>
</dbReference>
<dbReference type="AlphaFoldDB" id="A0A226E540"/>
<evidence type="ECO:0000256" key="4">
    <source>
        <dbReference type="ARBA" id="ARBA00023163"/>
    </source>
</evidence>
<feature type="region of interest" description="Disordered" evidence="7">
    <location>
        <begin position="264"/>
        <end position="358"/>
    </location>
</feature>
<dbReference type="STRING" id="158441.A0A226E540"/>
<feature type="compositionally biased region" description="Polar residues" evidence="7">
    <location>
        <begin position="27"/>
        <end position="36"/>
    </location>
</feature>
<evidence type="ECO:0000256" key="1">
    <source>
        <dbReference type="ARBA" id="ARBA00004123"/>
    </source>
</evidence>
<feature type="compositionally biased region" description="Polar residues" evidence="7">
    <location>
        <begin position="320"/>
        <end position="346"/>
    </location>
</feature>
<feature type="compositionally biased region" description="Basic and acidic residues" evidence="7">
    <location>
        <begin position="37"/>
        <end position="48"/>
    </location>
</feature>
<keyword evidence="10" id="KW-1185">Reference proteome</keyword>
<evidence type="ECO:0000313" key="10">
    <source>
        <dbReference type="Proteomes" id="UP000198287"/>
    </source>
</evidence>